<gene>
    <name evidence="1" type="ORF">DFR76_1246</name>
</gene>
<keyword evidence="2" id="KW-1185">Reference proteome</keyword>
<dbReference type="EMBL" id="QQBC01000024">
    <property type="protein sequence ID" value="RDI58955.1"/>
    <property type="molecule type" value="Genomic_DNA"/>
</dbReference>
<dbReference type="Proteomes" id="UP000254869">
    <property type="component" value="Unassembled WGS sequence"/>
</dbReference>
<sequence length="146" mass="14769">MGDLICGTGVEAASYSPGLTNTAQPETVTLNGTLGPCVSLKDLSVTGGSYHVVVNNTFSCLTLFGNASGVRTFTWNNGQSSTFTYTASIEKAESEVVATYTGTITGGEFAGDHALMVVTSASLSALQCATPPGVQSSSGTITLAIS</sequence>
<reference evidence="1 2" key="1">
    <citation type="submission" date="2018-07" db="EMBL/GenBank/DDBJ databases">
        <title>Genomic Encyclopedia of Type Strains, Phase IV (KMG-IV): sequencing the most valuable type-strain genomes for metagenomic binning, comparative biology and taxonomic classification.</title>
        <authorList>
            <person name="Goeker M."/>
        </authorList>
    </citation>
    <scope>NUCLEOTIDE SEQUENCE [LARGE SCALE GENOMIC DNA]</scope>
    <source>
        <strain evidence="1 2">DSM 44290</strain>
    </source>
</reference>
<dbReference type="AlphaFoldDB" id="A0A370HLC1"/>
<protein>
    <submittedName>
        <fullName evidence="1">Uncharacterized protein</fullName>
    </submittedName>
</protein>
<dbReference type="STRING" id="1210086.GCA_001613105_07944"/>
<evidence type="ECO:0000313" key="1">
    <source>
        <dbReference type="EMBL" id="RDI58955.1"/>
    </source>
</evidence>
<accession>A0A370HLC1</accession>
<comment type="caution">
    <text evidence="1">The sequence shown here is derived from an EMBL/GenBank/DDBJ whole genome shotgun (WGS) entry which is preliminary data.</text>
</comment>
<proteinExistence type="predicted"/>
<organism evidence="1 2">
    <name type="scientific">Nocardia pseudobrasiliensis</name>
    <dbReference type="NCBI Taxonomy" id="45979"/>
    <lineage>
        <taxon>Bacteria</taxon>
        <taxon>Bacillati</taxon>
        <taxon>Actinomycetota</taxon>
        <taxon>Actinomycetes</taxon>
        <taxon>Mycobacteriales</taxon>
        <taxon>Nocardiaceae</taxon>
        <taxon>Nocardia</taxon>
    </lineage>
</organism>
<evidence type="ECO:0000313" key="2">
    <source>
        <dbReference type="Proteomes" id="UP000254869"/>
    </source>
</evidence>
<name>A0A370HLC1_9NOCA</name>